<organism evidence="10">
    <name type="scientific">Ixodes ricinus</name>
    <name type="common">Common tick</name>
    <name type="synonym">Acarus ricinus</name>
    <dbReference type="NCBI Taxonomy" id="34613"/>
    <lineage>
        <taxon>Eukaryota</taxon>
        <taxon>Metazoa</taxon>
        <taxon>Ecdysozoa</taxon>
        <taxon>Arthropoda</taxon>
        <taxon>Chelicerata</taxon>
        <taxon>Arachnida</taxon>
        <taxon>Acari</taxon>
        <taxon>Parasitiformes</taxon>
        <taxon>Ixodida</taxon>
        <taxon>Ixodoidea</taxon>
        <taxon>Ixodidae</taxon>
        <taxon>Ixodinae</taxon>
        <taxon>Ixodes</taxon>
    </lineage>
</organism>
<dbReference type="InterPro" id="IPR011333">
    <property type="entry name" value="SKP1/BTB/POZ_sf"/>
</dbReference>
<name>A0A131Y1E9_IXORI</name>
<dbReference type="SMART" id="SM00612">
    <property type="entry name" value="Kelch"/>
    <property type="match status" value="6"/>
</dbReference>
<keyword evidence="4" id="KW-0677">Repeat</keyword>
<reference evidence="10" key="1">
    <citation type="submission" date="2016-02" db="EMBL/GenBank/DDBJ databases">
        <title>RNAseq analyses of the midgut from blood- or serum-fed Ixodes ricinus ticks.</title>
        <authorList>
            <person name="Perner J."/>
            <person name="Provaznik J."/>
            <person name="Schrenkova J."/>
            <person name="Urbanova V."/>
            <person name="Ribeiro J.M."/>
            <person name="Kopacek P."/>
        </authorList>
    </citation>
    <scope>NUCLEOTIDE SEQUENCE</scope>
    <source>
        <tissue evidence="10">Gut</tissue>
    </source>
</reference>
<dbReference type="Gene3D" id="2.120.10.80">
    <property type="entry name" value="Kelch-type beta propeller"/>
    <property type="match status" value="2"/>
</dbReference>
<keyword evidence="5" id="KW-0833">Ubl conjugation pathway</keyword>
<dbReference type="InterPro" id="IPR011705">
    <property type="entry name" value="BACK"/>
</dbReference>
<sequence>MSARPRGGGGGRGGRYHRNSGHGGGQNGGPQKRVVRSREHCARLLGNLSELRDKGKFCDVELLLEGKTFGGHRAVLAASSPYFEALFSSGLEDSQQKSVEIHGIAPSIFEQLIVFIYKGEIQINQENCQDVLSASNMLGLSEVVQACCDFLQKELHPSNCVGIFRFAEMHSCTNLKLEAKRFIERRFTDVIKEDEFYELPKETLQHFLKSEGLSIDSEFQVFEATMRWILHNVRERRPLVFDVLDAVRFPVISQKQLDRYVSDCPDMSLRVALLKLMQDLKHDSRANQVMDVRQQPRMCARKSVYLIGGCHRHIGMRFGEGYSLASADKLDLFRDQWSSLAPMAHMRSGPGTAVLNNLVYVAGGESDCLILDSGEVLDPVTNQWAAIAPMVQPRCMLGMCALDGFLYAVGGWVGAELGDTVEKYDPVADCWRLTSRMTVGRYAMGVLAHEGLIYVIGGYNDLNAELDLVECFNPVTGEWKTLAPLRIRRAYVGLAVLHDHIYAVGGSNDRVPALASVERYSIEENKWTEIPALCTARVGASVVGVKGRLHVLGGRTSSSGDRGHFPPLTLESVETYDPETNKWTKGSPMPLSRCYAGIAVI</sequence>
<dbReference type="Gene3D" id="3.30.710.10">
    <property type="entry name" value="Potassium Channel Kv1.1, Chain A"/>
    <property type="match status" value="1"/>
</dbReference>
<dbReference type="InterPro" id="IPR017096">
    <property type="entry name" value="BTB-kelch_protein"/>
</dbReference>
<dbReference type="GO" id="GO:0003779">
    <property type="term" value="F:actin binding"/>
    <property type="evidence" value="ECO:0007669"/>
    <property type="project" value="UniProtKB-KW"/>
</dbReference>
<keyword evidence="6" id="KW-0009">Actin-binding</keyword>
<dbReference type="SMART" id="SM00225">
    <property type="entry name" value="BTB"/>
    <property type="match status" value="1"/>
</dbReference>
<evidence type="ECO:0000256" key="3">
    <source>
        <dbReference type="ARBA" id="ARBA00022441"/>
    </source>
</evidence>
<dbReference type="PANTHER" id="PTHR24412">
    <property type="entry name" value="KELCH PROTEIN"/>
    <property type="match status" value="1"/>
</dbReference>
<dbReference type="SUPFAM" id="SSF117281">
    <property type="entry name" value="Kelch motif"/>
    <property type="match status" value="1"/>
</dbReference>
<dbReference type="GO" id="GO:0016567">
    <property type="term" value="P:protein ubiquitination"/>
    <property type="evidence" value="ECO:0007669"/>
    <property type="project" value="UniProtKB-UniPathway"/>
</dbReference>
<feature type="region of interest" description="Disordered" evidence="8">
    <location>
        <begin position="1"/>
        <end position="33"/>
    </location>
</feature>
<dbReference type="SMART" id="SM00875">
    <property type="entry name" value="BACK"/>
    <property type="match status" value="1"/>
</dbReference>
<dbReference type="Gene3D" id="1.25.40.420">
    <property type="match status" value="1"/>
</dbReference>
<protein>
    <recommendedName>
        <fullName evidence="2">Kelch-like protein diablo</fullName>
    </recommendedName>
</protein>
<dbReference type="Pfam" id="PF24681">
    <property type="entry name" value="Kelch_KLHDC2_KLHL20_DRC7"/>
    <property type="match status" value="1"/>
</dbReference>
<dbReference type="SUPFAM" id="SSF54695">
    <property type="entry name" value="POZ domain"/>
    <property type="match status" value="1"/>
</dbReference>
<evidence type="ECO:0000256" key="1">
    <source>
        <dbReference type="ARBA" id="ARBA00004906"/>
    </source>
</evidence>
<dbReference type="PROSITE" id="PS50097">
    <property type="entry name" value="BTB"/>
    <property type="match status" value="1"/>
</dbReference>
<comment type="function">
    <text evidence="7">Probable substrate-specific adapter of an E3 ubiquitin-protein ligase complex which mediates the ubiquitination and subsequent proteasomal degradation of target proteins. May have a role in synapse differentiation and growth.</text>
</comment>
<evidence type="ECO:0000256" key="5">
    <source>
        <dbReference type="ARBA" id="ARBA00022786"/>
    </source>
</evidence>
<evidence type="ECO:0000256" key="7">
    <source>
        <dbReference type="ARBA" id="ARBA00043912"/>
    </source>
</evidence>
<dbReference type="InterPro" id="IPR006652">
    <property type="entry name" value="Kelch_1"/>
</dbReference>
<dbReference type="UniPathway" id="UPA00143"/>
<dbReference type="PIRSF" id="PIRSF037037">
    <property type="entry name" value="Kelch-like_protein_gigaxonin"/>
    <property type="match status" value="1"/>
</dbReference>
<feature type="domain" description="BTB" evidence="9">
    <location>
        <begin position="58"/>
        <end position="125"/>
    </location>
</feature>
<accession>A0A131Y1E9</accession>
<evidence type="ECO:0000256" key="2">
    <source>
        <dbReference type="ARBA" id="ARBA00013699"/>
    </source>
</evidence>
<dbReference type="Pfam" id="PF07707">
    <property type="entry name" value="BACK"/>
    <property type="match status" value="1"/>
</dbReference>
<evidence type="ECO:0000256" key="8">
    <source>
        <dbReference type="SAM" id="MobiDB-lite"/>
    </source>
</evidence>
<dbReference type="Pfam" id="PF00651">
    <property type="entry name" value="BTB"/>
    <property type="match status" value="1"/>
</dbReference>
<evidence type="ECO:0000256" key="4">
    <source>
        <dbReference type="ARBA" id="ARBA00022737"/>
    </source>
</evidence>
<dbReference type="Pfam" id="PF01344">
    <property type="entry name" value="Kelch_1"/>
    <property type="match status" value="1"/>
</dbReference>
<keyword evidence="3" id="KW-0880">Kelch repeat</keyword>
<dbReference type="FunFam" id="1.25.40.420:FF:000001">
    <property type="entry name" value="Kelch-like family member 12"/>
    <property type="match status" value="1"/>
</dbReference>
<dbReference type="AlphaFoldDB" id="A0A131Y1E9"/>
<dbReference type="InterPro" id="IPR000210">
    <property type="entry name" value="BTB/POZ_dom"/>
</dbReference>
<comment type="pathway">
    <text evidence="1">Protein modification; protein ubiquitination.</text>
</comment>
<evidence type="ECO:0000313" key="10">
    <source>
        <dbReference type="EMBL" id="JAP71856.1"/>
    </source>
</evidence>
<feature type="compositionally biased region" description="Gly residues" evidence="8">
    <location>
        <begin position="1"/>
        <end position="13"/>
    </location>
</feature>
<dbReference type="InterPro" id="IPR015915">
    <property type="entry name" value="Kelch-typ_b-propeller"/>
</dbReference>
<dbReference type="PANTHER" id="PTHR24412:SF35">
    <property type="entry name" value="ACTIN-BINDING PROTEIN IPP"/>
    <property type="match status" value="1"/>
</dbReference>
<evidence type="ECO:0000256" key="6">
    <source>
        <dbReference type="ARBA" id="ARBA00023203"/>
    </source>
</evidence>
<dbReference type="EMBL" id="GEFM01003940">
    <property type="protein sequence ID" value="JAP71856.1"/>
    <property type="molecule type" value="mRNA"/>
</dbReference>
<evidence type="ECO:0000259" key="9">
    <source>
        <dbReference type="PROSITE" id="PS50097"/>
    </source>
</evidence>
<proteinExistence type="evidence at transcript level"/>